<proteinExistence type="predicted"/>
<comment type="caution">
    <text evidence="2">The sequence shown here is derived from an EMBL/GenBank/DDBJ whole genome shotgun (WGS) entry which is preliminary data.</text>
</comment>
<organism evidence="2 3">
    <name type="scientific">Candida albicans</name>
    <name type="common">Yeast</name>
    <dbReference type="NCBI Taxonomy" id="5476"/>
    <lineage>
        <taxon>Eukaryota</taxon>
        <taxon>Fungi</taxon>
        <taxon>Dikarya</taxon>
        <taxon>Ascomycota</taxon>
        <taxon>Saccharomycotina</taxon>
        <taxon>Pichiomycetes</taxon>
        <taxon>Debaryomycetaceae</taxon>
        <taxon>Candida/Lodderomyces clade</taxon>
        <taxon>Candida</taxon>
    </lineage>
</organism>
<evidence type="ECO:0000313" key="2">
    <source>
        <dbReference type="EMBL" id="KAF6063022.1"/>
    </source>
</evidence>
<dbReference type="AlphaFoldDB" id="A0A8H6F0T3"/>
<protein>
    <submittedName>
        <fullName evidence="2">Uncharacterized protein</fullName>
    </submittedName>
</protein>
<reference evidence="2 3" key="1">
    <citation type="submission" date="2020-03" db="EMBL/GenBank/DDBJ databases">
        <title>FDA dAtabase for Regulatory Grade micrObial Sequences (FDA-ARGOS): Supporting development and validation of Infectious Disease Dx tests.</title>
        <authorList>
            <person name="Campos J."/>
            <person name="Goldberg B."/>
            <person name="Tallon L."/>
            <person name="Sadzewicz L."/>
            <person name="Vavikolanu K."/>
            <person name="Mehta A."/>
            <person name="Aluvathingal J."/>
            <person name="Nadendla S."/>
            <person name="Nandy P."/>
            <person name="Geyer C."/>
            <person name="Yan Y."/>
            <person name="Sichtig H."/>
        </authorList>
    </citation>
    <scope>NUCLEOTIDE SEQUENCE [LARGE SCALE GENOMIC DNA]</scope>
    <source>
        <strain evidence="2 3">FDAARGOS_656</strain>
    </source>
</reference>
<dbReference type="OMA" id="DLTEAKW"/>
<name>A0A8H6F0T3_CANAX</name>
<gene>
    <name evidence="2" type="ORF">FOB64_006043</name>
</gene>
<feature type="region of interest" description="Disordered" evidence="1">
    <location>
        <begin position="149"/>
        <end position="188"/>
    </location>
</feature>
<accession>A0A8H6F0T3</accession>
<dbReference type="EMBL" id="JABWAD010000061">
    <property type="protein sequence ID" value="KAF6063022.1"/>
    <property type="molecule type" value="Genomic_DNA"/>
</dbReference>
<feature type="compositionally biased region" description="Low complexity" evidence="1">
    <location>
        <begin position="16"/>
        <end position="25"/>
    </location>
</feature>
<feature type="compositionally biased region" description="Basic and acidic residues" evidence="1">
    <location>
        <begin position="167"/>
        <end position="188"/>
    </location>
</feature>
<feature type="compositionally biased region" description="Polar residues" evidence="1">
    <location>
        <begin position="1"/>
        <end position="15"/>
    </location>
</feature>
<dbReference type="Proteomes" id="UP000536275">
    <property type="component" value="Unassembled WGS sequence"/>
</dbReference>
<evidence type="ECO:0000256" key="1">
    <source>
        <dbReference type="SAM" id="MobiDB-lite"/>
    </source>
</evidence>
<sequence length="188" mass="21588">MFSHSGTQTPVSASYQQQSQPHQLQNKVQFHEQLDETITWINDWYSPNLINNNTIRDANYNKSGQFVHYSVDTNKGHQGHSNRVSTINNFEEENSTPAVNDSIRLKGWHRTNLNHKHGESNEHYNNLNPSDVLDLNKWRYFNEVNQNENNTTMTTNKDAGVSSAAVKQEDPVSKDSAVERFSDTIKLQ</sequence>
<feature type="region of interest" description="Disordered" evidence="1">
    <location>
        <begin position="1"/>
        <end position="25"/>
    </location>
</feature>
<evidence type="ECO:0000313" key="3">
    <source>
        <dbReference type="Proteomes" id="UP000536275"/>
    </source>
</evidence>